<keyword evidence="1" id="KW-0472">Membrane</keyword>
<keyword evidence="1" id="KW-1133">Transmembrane helix</keyword>
<gene>
    <name evidence="2" type="ordered locus">Mesop_3751</name>
</gene>
<proteinExistence type="predicted"/>
<dbReference type="HOGENOM" id="CLU_2717697_0_0_5"/>
<evidence type="ECO:0000313" key="3">
    <source>
        <dbReference type="Proteomes" id="UP000001623"/>
    </source>
</evidence>
<dbReference type="STRING" id="536019.Mesop_3751"/>
<dbReference type="Proteomes" id="UP000001623">
    <property type="component" value="Chromosome"/>
</dbReference>
<protein>
    <submittedName>
        <fullName evidence="2">Uncharacterized protein</fullName>
    </submittedName>
</protein>
<evidence type="ECO:0000256" key="1">
    <source>
        <dbReference type="SAM" id="Phobius"/>
    </source>
</evidence>
<accession>F7XZX8</accession>
<dbReference type="AlphaFoldDB" id="F7XZX8"/>
<feature type="transmembrane region" description="Helical" evidence="1">
    <location>
        <begin position="43"/>
        <end position="65"/>
    </location>
</feature>
<evidence type="ECO:0000313" key="2">
    <source>
        <dbReference type="EMBL" id="AEH88192.1"/>
    </source>
</evidence>
<reference evidence="2 3" key="1">
    <citation type="submission" date="2010-10" db="EMBL/GenBank/DDBJ databases">
        <title>Complete sequence of Mesorhizobium opportunistum WSM2075.</title>
        <authorList>
            <consortium name="US DOE Joint Genome Institute"/>
            <person name="Lucas S."/>
            <person name="Copeland A."/>
            <person name="Lapidus A."/>
            <person name="Cheng J.-F."/>
            <person name="Bruce D."/>
            <person name="Goodwin L."/>
            <person name="Pitluck S."/>
            <person name="Chertkov O."/>
            <person name="Misra M."/>
            <person name="Detter J.C."/>
            <person name="Han C."/>
            <person name="Tapia R."/>
            <person name="Land M."/>
            <person name="Hauser L."/>
            <person name="Kyrpides N."/>
            <person name="Ovchinnikova G."/>
            <person name="Mavrommatis K.M."/>
            <person name="Tiwari R.P."/>
            <person name="Howieson J.G."/>
            <person name="O'Hara G.W."/>
            <person name="Nandasena K.G."/>
            <person name="Woyke T."/>
        </authorList>
    </citation>
    <scope>NUCLEOTIDE SEQUENCE [LARGE SCALE GENOMIC DNA]</scope>
    <source>
        <strain evidence="3">LMG 24607 / HAMBI 3007 / WSM2075</strain>
    </source>
</reference>
<keyword evidence="1" id="KW-0812">Transmembrane</keyword>
<dbReference type="EMBL" id="CP002279">
    <property type="protein sequence ID" value="AEH88192.1"/>
    <property type="molecule type" value="Genomic_DNA"/>
</dbReference>
<name>F7XZX8_MESOW</name>
<organism evidence="2 3">
    <name type="scientific">Mesorhizobium opportunistum (strain LMG 24607 / HAMBI 3007 / WSM2075)</name>
    <dbReference type="NCBI Taxonomy" id="536019"/>
    <lineage>
        <taxon>Bacteria</taxon>
        <taxon>Pseudomonadati</taxon>
        <taxon>Pseudomonadota</taxon>
        <taxon>Alphaproteobacteria</taxon>
        <taxon>Hyphomicrobiales</taxon>
        <taxon>Phyllobacteriaceae</taxon>
        <taxon>Mesorhizobium</taxon>
    </lineage>
</organism>
<dbReference type="KEGG" id="mop:Mesop_3751"/>
<sequence>MIFGIMGLVGCWMLGCSLSSGALARLGAANPQTIGDCFSGDYWLDLWCIFLWPLFWPCWFAYLLARGAVVSK</sequence>